<keyword evidence="5 11" id="KW-0328">Glycosyltransferase</keyword>
<dbReference type="GO" id="GO:0005789">
    <property type="term" value="C:endoplasmic reticulum membrane"/>
    <property type="evidence" value="ECO:0007669"/>
    <property type="project" value="UniProtKB-SubCell"/>
</dbReference>
<proteinExistence type="inferred from homology"/>
<evidence type="ECO:0000256" key="6">
    <source>
        <dbReference type="ARBA" id="ARBA00022679"/>
    </source>
</evidence>
<protein>
    <recommendedName>
        <fullName evidence="11">GPI mannosyltransferase 2</fullName>
        <ecNumber evidence="11">2.4.1.-</ecNumber>
    </recommendedName>
</protein>
<comment type="caution">
    <text evidence="12">The sequence shown here is derived from an EMBL/GenBank/DDBJ whole genome shotgun (WGS) entry which is preliminary data.</text>
</comment>
<evidence type="ECO:0000256" key="1">
    <source>
        <dbReference type="ARBA" id="ARBA00004477"/>
    </source>
</evidence>
<evidence type="ECO:0000256" key="11">
    <source>
        <dbReference type="RuleBase" id="RU363112"/>
    </source>
</evidence>
<dbReference type="GO" id="GO:0006506">
    <property type="term" value="P:GPI anchor biosynthetic process"/>
    <property type="evidence" value="ECO:0007669"/>
    <property type="project" value="UniProtKB-UniPathway"/>
</dbReference>
<evidence type="ECO:0000256" key="10">
    <source>
        <dbReference type="ARBA" id="ARBA00023136"/>
    </source>
</evidence>
<evidence type="ECO:0000256" key="3">
    <source>
        <dbReference type="ARBA" id="ARBA00008698"/>
    </source>
</evidence>
<comment type="subcellular location">
    <subcellularLocation>
        <location evidence="1 11">Endoplasmic reticulum membrane</location>
        <topology evidence="1 11">Multi-pass membrane protein</topology>
    </subcellularLocation>
</comment>
<dbReference type="Proteomes" id="UP000276133">
    <property type="component" value="Unassembled WGS sequence"/>
</dbReference>
<dbReference type="AlphaFoldDB" id="A0A3M7SDE7"/>
<organism evidence="12 13">
    <name type="scientific">Brachionus plicatilis</name>
    <name type="common">Marine rotifer</name>
    <name type="synonym">Brachionus muelleri</name>
    <dbReference type="NCBI Taxonomy" id="10195"/>
    <lineage>
        <taxon>Eukaryota</taxon>
        <taxon>Metazoa</taxon>
        <taxon>Spiralia</taxon>
        <taxon>Gnathifera</taxon>
        <taxon>Rotifera</taxon>
        <taxon>Eurotatoria</taxon>
        <taxon>Monogononta</taxon>
        <taxon>Pseudotrocha</taxon>
        <taxon>Ploima</taxon>
        <taxon>Brachionidae</taxon>
        <taxon>Brachionus</taxon>
    </lineage>
</organism>
<dbReference type="UniPathway" id="UPA00196"/>
<keyword evidence="4 11" id="KW-0337">GPI-anchor biosynthesis</keyword>
<evidence type="ECO:0000256" key="8">
    <source>
        <dbReference type="ARBA" id="ARBA00022824"/>
    </source>
</evidence>
<gene>
    <name evidence="12" type="ORF">BpHYR1_054051</name>
</gene>
<dbReference type="GO" id="GO:0000009">
    <property type="term" value="F:alpha-1,6-mannosyltransferase activity"/>
    <property type="evidence" value="ECO:0007669"/>
    <property type="project" value="InterPro"/>
</dbReference>
<dbReference type="GO" id="GO:0031501">
    <property type="term" value="C:mannosyltransferase complex"/>
    <property type="evidence" value="ECO:0007669"/>
    <property type="project" value="TreeGrafter"/>
</dbReference>
<dbReference type="InterPro" id="IPR007315">
    <property type="entry name" value="PIG-V/Gpi18"/>
</dbReference>
<sequence length="197" mass="23473">MEYFGLIAFFLSALTRSNGLLNFGYLAFANVRNFLNSERSMKGFFCTTIKLAVQFGIIISKGLIEENLYSYARENGFKIFYDMPKSDWCFKTLPFSYSYIQSVYWKVGFLQYWHWKQIPNFVLAAPVVWLCVSTRFICSSNPLIYWWVASILREKVQDKELSFGFVWNKIRHDKNLKFLDIDRCEIEKLEFMIKYFT</sequence>
<dbReference type="STRING" id="10195.A0A3M7SDE7"/>
<dbReference type="Pfam" id="PF04188">
    <property type="entry name" value="Mannosyl_trans2"/>
    <property type="match status" value="1"/>
</dbReference>
<reference evidence="12 13" key="1">
    <citation type="journal article" date="2018" name="Sci. Rep.">
        <title>Genomic signatures of local adaptation to the degree of environmental predictability in rotifers.</title>
        <authorList>
            <person name="Franch-Gras L."/>
            <person name="Hahn C."/>
            <person name="Garcia-Roger E.M."/>
            <person name="Carmona M.J."/>
            <person name="Serra M."/>
            <person name="Gomez A."/>
        </authorList>
    </citation>
    <scope>NUCLEOTIDE SEQUENCE [LARGE SCALE GENOMIC DNA]</scope>
    <source>
        <strain evidence="12">HYR1</strain>
    </source>
</reference>
<keyword evidence="8 11" id="KW-0256">Endoplasmic reticulum</keyword>
<keyword evidence="6 11" id="KW-0808">Transferase</keyword>
<keyword evidence="13" id="KW-1185">Reference proteome</keyword>
<accession>A0A3M7SDE7</accession>
<evidence type="ECO:0000256" key="2">
    <source>
        <dbReference type="ARBA" id="ARBA00004687"/>
    </source>
</evidence>
<keyword evidence="7" id="KW-0812">Transmembrane</keyword>
<name>A0A3M7SDE7_BRAPC</name>
<comment type="pathway">
    <text evidence="2 11">Glycolipid biosynthesis; glycosylphosphatidylinositol-anchor biosynthesis.</text>
</comment>
<evidence type="ECO:0000256" key="5">
    <source>
        <dbReference type="ARBA" id="ARBA00022676"/>
    </source>
</evidence>
<keyword evidence="10" id="KW-0472">Membrane</keyword>
<dbReference type="GO" id="GO:0004376">
    <property type="term" value="F:GPI mannosyltransferase activity"/>
    <property type="evidence" value="ECO:0007669"/>
    <property type="project" value="InterPro"/>
</dbReference>
<dbReference type="OrthoDB" id="10252502at2759"/>
<comment type="function">
    <text evidence="11">Mannosyltransferase involved in glycosylphosphatidylinositol-anchor biosynthesis.</text>
</comment>
<dbReference type="EC" id="2.4.1.-" evidence="11"/>
<dbReference type="EMBL" id="REGN01001576">
    <property type="protein sequence ID" value="RNA33812.1"/>
    <property type="molecule type" value="Genomic_DNA"/>
</dbReference>
<dbReference type="PANTHER" id="PTHR12468:SF2">
    <property type="entry name" value="GPI MANNOSYLTRANSFERASE 2"/>
    <property type="match status" value="1"/>
</dbReference>
<evidence type="ECO:0000313" key="12">
    <source>
        <dbReference type="EMBL" id="RNA33812.1"/>
    </source>
</evidence>
<comment type="similarity">
    <text evidence="3 11">Belongs to the PIGV family.</text>
</comment>
<dbReference type="PANTHER" id="PTHR12468">
    <property type="entry name" value="GPI MANNOSYLTRANSFERASE 2"/>
    <property type="match status" value="1"/>
</dbReference>
<keyword evidence="9" id="KW-1133">Transmembrane helix</keyword>
<evidence type="ECO:0000256" key="4">
    <source>
        <dbReference type="ARBA" id="ARBA00022502"/>
    </source>
</evidence>
<evidence type="ECO:0000256" key="7">
    <source>
        <dbReference type="ARBA" id="ARBA00022692"/>
    </source>
</evidence>
<evidence type="ECO:0000256" key="9">
    <source>
        <dbReference type="ARBA" id="ARBA00022989"/>
    </source>
</evidence>
<evidence type="ECO:0000313" key="13">
    <source>
        <dbReference type="Proteomes" id="UP000276133"/>
    </source>
</evidence>